<evidence type="ECO:0000313" key="3">
    <source>
        <dbReference type="Proteomes" id="UP000066480"/>
    </source>
</evidence>
<name>A0A0K1JEI0_9MICO</name>
<gene>
    <name evidence="2" type="ORF">VV02_03265</name>
</gene>
<evidence type="ECO:0000313" key="2">
    <source>
        <dbReference type="EMBL" id="AKU15111.1"/>
    </source>
</evidence>
<dbReference type="InterPro" id="IPR011009">
    <property type="entry name" value="Kinase-like_dom_sf"/>
</dbReference>
<dbReference type="KEGG" id="lmoi:VV02_03265"/>
<protein>
    <recommendedName>
        <fullName evidence="1">Aminoglycoside phosphotransferase domain-containing protein</fullName>
    </recommendedName>
</protein>
<accession>A0A0K1JEI0</accession>
<sequence>MIRFARDPKREDEFATEVWCLAQAAQCGVPSPEVVAYDQIDGASYLVHRFVPGASGDTRPTAALWRDLGRYARAVRGVSLHDAPAGLFGRFGRDPEAAWRAHLDYNDGQLREGDPLIWLGVYRAEQRQHVRDLIGELRSASFEFGLCHGDLAPRNLLVRPESESVLIDWGCATVAPVPHHDFVYLLDGTADDDGPPTADVDAFADGYGVRVADLMPTLEPMRVLAAIDVVRWAIDRRPDRVDELVSAARRRLSPLLGPT</sequence>
<feature type="domain" description="Aminoglycoside phosphotransferase" evidence="1">
    <location>
        <begin position="3"/>
        <end position="208"/>
    </location>
</feature>
<keyword evidence="3" id="KW-1185">Reference proteome</keyword>
<dbReference type="InterPro" id="IPR002575">
    <property type="entry name" value="Aminoglycoside_PTrfase"/>
</dbReference>
<proteinExistence type="predicted"/>
<dbReference type="AlphaFoldDB" id="A0A0K1JEI0"/>
<dbReference type="Pfam" id="PF01636">
    <property type="entry name" value="APH"/>
    <property type="match status" value="1"/>
</dbReference>
<dbReference type="PANTHER" id="PTHR21310:SF15">
    <property type="entry name" value="AMINOGLYCOSIDE PHOSPHOTRANSFERASE DOMAIN-CONTAINING PROTEIN"/>
    <property type="match status" value="1"/>
</dbReference>
<dbReference type="Gene3D" id="3.90.1200.10">
    <property type="match status" value="1"/>
</dbReference>
<dbReference type="PANTHER" id="PTHR21310">
    <property type="entry name" value="AMINOGLYCOSIDE PHOSPHOTRANSFERASE-RELATED-RELATED"/>
    <property type="match status" value="1"/>
</dbReference>
<reference evidence="2 3" key="1">
    <citation type="submission" date="2015-03" db="EMBL/GenBank/DDBJ databases">
        <title>Luteipulveratus halotolerans sp. nov., a novel actinobacterium (Dermacoccaceae) from Sarawak, Malaysia.</title>
        <authorList>
            <person name="Juboi H."/>
            <person name="Basik A."/>
            <person name="Shamsul S.S."/>
            <person name="Arnold P."/>
            <person name="Schmitt E.K."/>
            <person name="Sanglier J.-J."/>
            <person name="Yeo T."/>
        </authorList>
    </citation>
    <scope>NUCLEOTIDE SEQUENCE [LARGE SCALE GENOMIC DNA]</scope>
    <source>
        <strain evidence="2 3">MN07-A0370</strain>
    </source>
</reference>
<evidence type="ECO:0000259" key="1">
    <source>
        <dbReference type="Pfam" id="PF01636"/>
    </source>
</evidence>
<organism evidence="2 3">
    <name type="scientific">Luteipulveratus mongoliensis</name>
    <dbReference type="NCBI Taxonomy" id="571913"/>
    <lineage>
        <taxon>Bacteria</taxon>
        <taxon>Bacillati</taxon>
        <taxon>Actinomycetota</taxon>
        <taxon>Actinomycetes</taxon>
        <taxon>Micrococcales</taxon>
        <taxon>Dermacoccaceae</taxon>
        <taxon>Luteipulveratus</taxon>
    </lineage>
</organism>
<dbReference type="Proteomes" id="UP000066480">
    <property type="component" value="Chromosome"/>
</dbReference>
<dbReference type="InterPro" id="IPR051678">
    <property type="entry name" value="AGP_Transferase"/>
</dbReference>
<dbReference type="EMBL" id="CP011112">
    <property type="protein sequence ID" value="AKU15111.1"/>
    <property type="molecule type" value="Genomic_DNA"/>
</dbReference>
<dbReference type="STRING" id="571913.VV02_03265"/>
<dbReference type="SUPFAM" id="SSF56112">
    <property type="entry name" value="Protein kinase-like (PK-like)"/>
    <property type="match status" value="1"/>
</dbReference>